<name>A0A848L573_9BACT</name>
<protein>
    <submittedName>
        <fullName evidence="10">Zn-dependent oligopeptidase</fullName>
    </submittedName>
</protein>
<keyword evidence="3 7" id="KW-0479">Metal-binding</keyword>
<dbReference type="Gene3D" id="3.40.390.10">
    <property type="entry name" value="Collagenase (Catalytic Domain)"/>
    <property type="match status" value="1"/>
</dbReference>
<keyword evidence="5 7" id="KW-0862">Zinc</keyword>
<keyword evidence="6 7" id="KW-0482">Metalloprotease</keyword>
<dbReference type="CDD" id="cd06455">
    <property type="entry name" value="M3A_TOP"/>
    <property type="match status" value="1"/>
</dbReference>
<dbReference type="SUPFAM" id="SSF55486">
    <property type="entry name" value="Metalloproteases ('zincins'), catalytic domain"/>
    <property type="match status" value="1"/>
</dbReference>
<dbReference type="InterPro" id="IPR024079">
    <property type="entry name" value="MetalloPept_cat_dom_sf"/>
</dbReference>
<dbReference type="GO" id="GO:0004222">
    <property type="term" value="F:metalloendopeptidase activity"/>
    <property type="evidence" value="ECO:0007669"/>
    <property type="project" value="InterPro"/>
</dbReference>
<dbReference type="GO" id="GO:0006518">
    <property type="term" value="P:peptide metabolic process"/>
    <property type="evidence" value="ECO:0007669"/>
    <property type="project" value="TreeGrafter"/>
</dbReference>
<feature type="region of interest" description="Disordered" evidence="8">
    <location>
        <begin position="1"/>
        <end position="48"/>
    </location>
</feature>
<dbReference type="GO" id="GO:0006508">
    <property type="term" value="P:proteolysis"/>
    <property type="evidence" value="ECO:0007669"/>
    <property type="project" value="UniProtKB-KW"/>
</dbReference>
<evidence type="ECO:0000256" key="2">
    <source>
        <dbReference type="ARBA" id="ARBA00022670"/>
    </source>
</evidence>
<dbReference type="GO" id="GO:0046872">
    <property type="term" value="F:metal ion binding"/>
    <property type="evidence" value="ECO:0007669"/>
    <property type="project" value="UniProtKB-UniRule"/>
</dbReference>
<dbReference type="InterPro" id="IPR024077">
    <property type="entry name" value="Neurolysin/TOP_dom2"/>
</dbReference>
<feature type="compositionally biased region" description="Low complexity" evidence="8">
    <location>
        <begin position="1"/>
        <end position="36"/>
    </location>
</feature>
<organism evidence="10 11">
    <name type="scientific">Pyxidicoccus fallax</name>
    <dbReference type="NCBI Taxonomy" id="394095"/>
    <lineage>
        <taxon>Bacteria</taxon>
        <taxon>Pseudomonadati</taxon>
        <taxon>Myxococcota</taxon>
        <taxon>Myxococcia</taxon>
        <taxon>Myxococcales</taxon>
        <taxon>Cystobacterineae</taxon>
        <taxon>Myxococcaceae</taxon>
        <taxon>Pyxidicoccus</taxon>
    </lineage>
</organism>
<evidence type="ECO:0000256" key="5">
    <source>
        <dbReference type="ARBA" id="ARBA00022833"/>
    </source>
</evidence>
<accession>A0A848L573</accession>
<comment type="caution">
    <text evidence="10">The sequence shown here is derived from an EMBL/GenBank/DDBJ whole genome shotgun (WGS) entry which is preliminary data.</text>
</comment>
<dbReference type="Pfam" id="PF01432">
    <property type="entry name" value="Peptidase_M3"/>
    <property type="match status" value="1"/>
</dbReference>
<feature type="domain" description="Peptidase M3A/M3B catalytic" evidence="9">
    <location>
        <begin position="244"/>
        <end position="675"/>
    </location>
</feature>
<dbReference type="AlphaFoldDB" id="A0A848L573"/>
<evidence type="ECO:0000313" key="11">
    <source>
        <dbReference type="Proteomes" id="UP000518300"/>
    </source>
</evidence>
<keyword evidence="2 7" id="KW-0645">Protease</keyword>
<evidence type="ECO:0000256" key="1">
    <source>
        <dbReference type="ARBA" id="ARBA00006040"/>
    </source>
</evidence>
<comment type="similarity">
    <text evidence="1 7">Belongs to the peptidase M3 family.</text>
</comment>
<sequence>MTAAGCTHGTAATEPAPQQTQQAQAPATPPAAAEPRQTPPPPRGSDLLAGTAEAFTAACDADLETARTQVAALKKLDARKDGPAVLAAYDAALGALIAAANRSSLAREVHPDAGFRDAARACEQRVDAANVELSQDRGVYDTLVAVDLSGTDGATRYWMERALLDFRRAGVDRDDATRAKVKALNEELIKLGQQFGKNIAGDVRTVSLTPKELDGLPEDFRKAHAPGKDGKVAITTNYPDYIPFMTYAKDGKAREKLWRTYRQRAFPGNQQVLEQLIAKRHELATLLGYENWAAYTTETKMTRTRKAATDFIDRMATATEARAKQEFAELLARKRKDVPGAKALEPWDQDYYEDRLRAERFGFDSQAVRPYFEYGRVKAGVMDITARMWGLTWRKVDDTKVWHSEVEAYDVFDGSTLLGRIYLDMHPRDDKYKHAAQFDLVAGQAGKRYPEGVLVCNFARPGELMTHDEVETFFHEFGHLLHTVFAGHLKWAGIAGTRLEWDFVETPSMLLQQWAGNPQVLTEFAKHHQTNEPIPAELVEKLRASKEFGKGLWSRRQLFLSAVSLDYYSREPGFDTTKALVALQQKLSPFKHEHRDGTHFEVAFGHLDGYSAAYYTYLWSLVIAKDLETAFQQHGYLDRETAMKYRRTVLEPGGSKPASELVKDFLGREHGFDAYKAYLDRN</sequence>
<dbReference type="Gene3D" id="1.10.1370.10">
    <property type="entry name" value="Neurolysin, domain 3"/>
    <property type="match status" value="1"/>
</dbReference>
<dbReference type="InterPro" id="IPR001567">
    <property type="entry name" value="Pept_M3A_M3B_dom"/>
</dbReference>
<proteinExistence type="inferred from homology"/>
<evidence type="ECO:0000256" key="3">
    <source>
        <dbReference type="ARBA" id="ARBA00022723"/>
    </source>
</evidence>
<dbReference type="PANTHER" id="PTHR11804">
    <property type="entry name" value="PROTEASE M3 THIMET OLIGOPEPTIDASE-RELATED"/>
    <property type="match status" value="1"/>
</dbReference>
<reference evidence="10 11" key="1">
    <citation type="submission" date="2020-04" db="EMBL/GenBank/DDBJ databases">
        <title>Draft genome of Pyxidicoccus fallax type strain.</title>
        <authorList>
            <person name="Whitworth D.E."/>
        </authorList>
    </citation>
    <scope>NUCLEOTIDE SEQUENCE [LARGE SCALE GENOMIC DNA]</scope>
    <source>
        <strain evidence="10 11">DSM 14698</strain>
    </source>
</reference>
<gene>
    <name evidence="10" type="ORF">HG543_03040</name>
</gene>
<dbReference type="Proteomes" id="UP000518300">
    <property type="component" value="Unassembled WGS sequence"/>
</dbReference>
<keyword evidence="11" id="KW-1185">Reference proteome</keyword>
<comment type="cofactor">
    <cofactor evidence="7">
        <name>Zn(2+)</name>
        <dbReference type="ChEBI" id="CHEBI:29105"/>
    </cofactor>
    <text evidence="7">Binds 1 zinc ion.</text>
</comment>
<keyword evidence="4 7" id="KW-0378">Hydrolase</keyword>
<evidence type="ECO:0000313" key="10">
    <source>
        <dbReference type="EMBL" id="NMO13839.1"/>
    </source>
</evidence>
<dbReference type="EMBL" id="JABBJJ010000008">
    <property type="protein sequence ID" value="NMO13839.1"/>
    <property type="molecule type" value="Genomic_DNA"/>
</dbReference>
<dbReference type="InterPro" id="IPR045090">
    <property type="entry name" value="Pept_M3A_M3B"/>
</dbReference>
<evidence type="ECO:0000259" key="9">
    <source>
        <dbReference type="Pfam" id="PF01432"/>
    </source>
</evidence>
<evidence type="ECO:0000256" key="4">
    <source>
        <dbReference type="ARBA" id="ARBA00022801"/>
    </source>
</evidence>
<evidence type="ECO:0000256" key="7">
    <source>
        <dbReference type="RuleBase" id="RU003435"/>
    </source>
</evidence>
<evidence type="ECO:0000256" key="8">
    <source>
        <dbReference type="SAM" id="MobiDB-lite"/>
    </source>
</evidence>
<evidence type="ECO:0000256" key="6">
    <source>
        <dbReference type="ARBA" id="ARBA00023049"/>
    </source>
</evidence>
<dbReference type="PANTHER" id="PTHR11804:SF84">
    <property type="entry name" value="SACCHAROLYSIN"/>
    <property type="match status" value="1"/>
</dbReference>